<accession>A0A9W7T3N1</accession>
<proteinExistence type="predicted"/>
<comment type="caution">
    <text evidence="2">The sequence shown here is derived from an EMBL/GenBank/DDBJ whole genome shotgun (WGS) entry which is preliminary data.</text>
</comment>
<dbReference type="AlphaFoldDB" id="A0A9W7T3N1"/>
<gene>
    <name evidence="2" type="ORF">IRJ41_007234</name>
</gene>
<protein>
    <submittedName>
        <fullName evidence="2">Uncharacterized protein</fullName>
    </submittedName>
</protein>
<organism evidence="2 3">
    <name type="scientific">Triplophysa rosa</name>
    <name type="common">Cave loach</name>
    <dbReference type="NCBI Taxonomy" id="992332"/>
    <lineage>
        <taxon>Eukaryota</taxon>
        <taxon>Metazoa</taxon>
        <taxon>Chordata</taxon>
        <taxon>Craniata</taxon>
        <taxon>Vertebrata</taxon>
        <taxon>Euteleostomi</taxon>
        <taxon>Actinopterygii</taxon>
        <taxon>Neopterygii</taxon>
        <taxon>Teleostei</taxon>
        <taxon>Ostariophysi</taxon>
        <taxon>Cypriniformes</taxon>
        <taxon>Nemacheilidae</taxon>
        <taxon>Triplophysa</taxon>
    </lineage>
</organism>
<keyword evidence="3" id="KW-1185">Reference proteome</keyword>
<evidence type="ECO:0000313" key="3">
    <source>
        <dbReference type="Proteomes" id="UP001059041"/>
    </source>
</evidence>
<keyword evidence="1" id="KW-1133">Transmembrane helix</keyword>
<dbReference type="Proteomes" id="UP001059041">
    <property type="component" value="Unassembled WGS sequence"/>
</dbReference>
<feature type="transmembrane region" description="Helical" evidence="1">
    <location>
        <begin position="43"/>
        <end position="65"/>
    </location>
</feature>
<name>A0A9W7T3N1_TRIRA</name>
<dbReference type="EMBL" id="JAFHDT010000458">
    <property type="protein sequence ID" value="KAI7789471.1"/>
    <property type="molecule type" value="Genomic_DNA"/>
</dbReference>
<dbReference type="OrthoDB" id="8848457at2759"/>
<keyword evidence="1" id="KW-0812">Transmembrane</keyword>
<evidence type="ECO:0000313" key="2">
    <source>
        <dbReference type="EMBL" id="KAI7789471.1"/>
    </source>
</evidence>
<keyword evidence="1" id="KW-0472">Membrane</keyword>
<sequence length="158" mass="17805">MCLTGVLHVTMAGDRDLATPTPGEEDEVFFKNYVPPARDAIHLPIHVFYLILAFMVIVATLYAIIGHLIKDLMHDFADSLFGKQPDEVQINLCETKDKFMVDWCPETSPELEEMARAEEIRVVMEGNRHTPAIWIISDGMEPPRVPRSGPRVAFGKNV</sequence>
<evidence type="ECO:0000256" key="1">
    <source>
        <dbReference type="SAM" id="Phobius"/>
    </source>
</evidence>
<reference evidence="2" key="1">
    <citation type="submission" date="2021-02" db="EMBL/GenBank/DDBJ databases">
        <title>Comparative genomics reveals that relaxation of natural selection precedes convergent phenotypic evolution of cavefish.</title>
        <authorList>
            <person name="Peng Z."/>
        </authorList>
    </citation>
    <scope>NUCLEOTIDE SEQUENCE</scope>
    <source>
        <tissue evidence="2">Muscle</tissue>
    </source>
</reference>